<dbReference type="RefSeq" id="WP_077535595.1">
    <property type="nucleotide sequence ID" value="NZ_CP019628.1"/>
</dbReference>
<accession>A0A1Q2GV52</accession>
<dbReference type="Gene3D" id="3.30.870.10">
    <property type="entry name" value="Endonuclease Chain A"/>
    <property type="match status" value="1"/>
</dbReference>
<dbReference type="CDD" id="cd09117">
    <property type="entry name" value="PLDc_Bfil_DEXD_like"/>
    <property type="match status" value="1"/>
</dbReference>
<dbReference type="Proteomes" id="UP000188243">
    <property type="component" value="Chromosome"/>
</dbReference>
<reference evidence="1 2" key="1">
    <citation type="submission" date="2017-02" db="EMBL/GenBank/DDBJ databases">
        <title>Complete genome sequence of the cold-active Pseudoalteromonas aliena strain EH1 isolated from Arctic seawater.</title>
        <authorList>
            <person name="Kim E."/>
            <person name="Heo E."/>
            <person name="Kim H."/>
            <person name="Kim D."/>
        </authorList>
    </citation>
    <scope>NUCLEOTIDE SEQUENCE [LARGE SCALE GENOMIC DNA]</scope>
    <source>
        <strain evidence="1 2">EH1</strain>
    </source>
</reference>
<evidence type="ECO:0008006" key="3">
    <source>
        <dbReference type="Google" id="ProtNLM"/>
    </source>
</evidence>
<evidence type="ECO:0000313" key="2">
    <source>
        <dbReference type="Proteomes" id="UP000188243"/>
    </source>
</evidence>
<name>A0A1Q2GV52_9GAMM</name>
<evidence type="ECO:0000313" key="1">
    <source>
        <dbReference type="EMBL" id="AQP98870.1"/>
    </source>
</evidence>
<organism evidence="1 2">
    <name type="scientific">Pseudoalteromonas aliena</name>
    <dbReference type="NCBI Taxonomy" id="247523"/>
    <lineage>
        <taxon>Bacteria</taxon>
        <taxon>Pseudomonadati</taxon>
        <taxon>Pseudomonadota</taxon>
        <taxon>Gammaproteobacteria</taxon>
        <taxon>Alteromonadales</taxon>
        <taxon>Pseudoalteromonadaceae</taxon>
        <taxon>Pseudoalteromonas</taxon>
    </lineage>
</organism>
<gene>
    <name evidence="1" type="ORF">B0W48_03105</name>
</gene>
<protein>
    <recommendedName>
        <fullName evidence="3">Phospholipase D-like domain-containing protein</fullName>
    </recommendedName>
</protein>
<sequence>MSILVGNDIAKVIEDCEPEYIAVAYIGKDWRKFIKNPKKLKGVIISPTLGTNPKAVSELVSVIGWENVYFLDELHAKVFIGTESVITGSANLTSNGLSGHGLYELCTVSKDNESLKICREYFDDLKSKAITSYPTITEKKERLNELYSLWGKAVANKMVVSEPSRTKFEEFELLSNDHFYVSWYQTADCEYSPDLEAVSDVIKSDIHFLPTDDIKKNKWVLMWQKTNTDTADKRVNPTWLYIHDIFENGVKDQGYEYTSVAIERNDLEIPAEPFELTSRVVNALKLAVENKTNNKFFIQSDKEVYDINFAQQNLSGLIHDMKAIVINVG</sequence>
<dbReference type="EMBL" id="CP019628">
    <property type="protein sequence ID" value="AQP98870.1"/>
    <property type="molecule type" value="Genomic_DNA"/>
</dbReference>
<dbReference type="KEGG" id="paln:B0W48_03105"/>
<proteinExistence type="predicted"/>
<dbReference type="AlphaFoldDB" id="A0A1Q2GV52"/>